<keyword evidence="1 6" id="KW-0489">Methyltransferase</keyword>
<reference evidence="5 8" key="2">
    <citation type="journal article" date="2020" name="Vet. Res.">
        <title>Phylogenomic analysis of Mycoplasma bovis from Belgian veal, dairy and beef herds.</title>
        <authorList>
            <person name="Bokma J."/>
            <person name="Vereecke N."/>
            <person name="De Bleecker K."/>
            <person name="Callens J."/>
            <person name="Ribbens S."/>
            <person name="Nauwynck H."/>
            <person name="Haesebrouck F."/>
            <person name="Theuns S."/>
            <person name="Boyen F."/>
            <person name="Pardon B."/>
        </authorList>
    </citation>
    <scope>NUCLEOTIDE SEQUENCE [LARGE SCALE GENOMIC DNA]</scope>
    <source>
        <strain evidence="5 8">Mb222</strain>
    </source>
</reference>
<evidence type="ECO:0000313" key="5">
    <source>
        <dbReference type="EMBL" id="QQH50073.1"/>
    </source>
</evidence>
<dbReference type="EMBL" id="LT578453">
    <property type="protein sequence ID" value="SBO46496.1"/>
    <property type="molecule type" value="Genomic_DNA"/>
</dbReference>
<proteinExistence type="inferred from homology"/>
<organism evidence="6 7">
    <name type="scientific">Mycoplasmopsis bovis</name>
    <name type="common">Mycoplasma bovis</name>
    <dbReference type="NCBI Taxonomy" id="28903"/>
    <lineage>
        <taxon>Bacteria</taxon>
        <taxon>Bacillati</taxon>
        <taxon>Mycoplasmatota</taxon>
        <taxon>Mycoplasmoidales</taxon>
        <taxon>Metamycoplasmataceae</taxon>
        <taxon>Mycoplasmopsis</taxon>
    </lineage>
</organism>
<dbReference type="GO" id="GO:0008170">
    <property type="term" value="F:N-methyltransferase activity"/>
    <property type="evidence" value="ECO:0007669"/>
    <property type="project" value="InterPro"/>
</dbReference>
<accession>A0A2N8U393</accession>
<evidence type="ECO:0000313" key="7">
    <source>
        <dbReference type="Proteomes" id="UP000233776"/>
    </source>
</evidence>
<evidence type="ECO:0000256" key="1">
    <source>
        <dbReference type="ARBA" id="ARBA00022603"/>
    </source>
</evidence>
<dbReference type="EC" id="2.1.1.-" evidence="3"/>
<evidence type="ECO:0000313" key="6">
    <source>
        <dbReference type="EMBL" id="SBO46496.1"/>
    </source>
</evidence>
<feature type="domain" description="DNA methylase N-4/N-6" evidence="4">
    <location>
        <begin position="3"/>
        <end position="46"/>
    </location>
</feature>
<dbReference type="REBASE" id="712841">
    <property type="entry name" value="M2.Mbo222ORF3405P"/>
</dbReference>
<keyword evidence="8" id="KW-1185">Reference proteome</keyword>
<dbReference type="InterPro" id="IPR002941">
    <property type="entry name" value="DNA_methylase_N4/N6"/>
</dbReference>
<dbReference type="InterPro" id="IPR029063">
    <property type="entry name" value="SAM-dependent_MTases_sf"/>
</dbReference>
<dbReference type="Proteomes" id="UP000596039">
    <property type="component" value="Chromosome"/>
</dbReference>
<evidence type="ECO:0000256" key="2">
    <source>
        <dbReference type="ARBA" id="ARBA00022679"/>
    </source>
</evidence>
<dbReference type="RefSeq" id="WP_101456720.1">
    <property type="nucleotide sequence ID" value="NZ_CP022588.1"/>
</dbReference>
<dbReference type="PRINTS" id="PR00508">
    <property type="entry name" value="S21N4MTFRASE"/>
</dbReference>
<sequence length="173" mass="19873">MDLSTSESDIVLDFFLGSGTTAAVAHKMNRRYIGIEQMDYIQDITVERLKKVIDGEQGGISKLVNWQGGGSFVYCELLENSQKLINEVQKADESNIAQVKNKVFSDDRIIPYITTSELQQINDEFNVLNIRDKKQILIKLIDKNRLYVNFSDMYDEAYSVSETDKNFTNSFYK</sequence>
<reference evidence="6 7" key="1">
    <citation type="submission" date="2016-06" db="EMBL/GenBank/DDBJ databases">
        <authorList>
            <person name="Kjaerup R.B."/>
            <person name="Dalgaard T.S."/>
            <person name="Juul-Madsen H.R."/>
        </authorList>
    </citation>
    <scope>NUCLEOTIDE SEQUENCE [LARGE SCALE GENOMIC DNA]</scope>
    <source>
        <strain evidence="6">JF4278</strain>
    </source>
</reference>
<evidence type="ECO:0000259" key="4">
    <source>
        <dbReference type="Pfam" id="PF01555"/>
    </source>
</evidence>
<dbReference type="STRING" id="28903.B0W43_03765"/>
<dbReference type="AlphaFoldDB" id="A0A2N8U393"/>
<dbReference type="SUPFAM" id="SSF53335">
    <property type="entry name" value="S-adenosyl-L-methionine-dependent methyltransferases"/>
    <property type="match status" value="1"/>
</dbReference>
<dbReference type="Proteomes" id="UP000233776">
    <property type="component" value="Chromosome I"/>
</dbReference>
<name>A0A2N8U393_MYCBV</name>
<gene>
    <name evidence="6" type="primary">hindIIIM</name>
    <name evidence="5" type="ORF">HYD69_03400</name>
    <name evidence="6" type="ORF">MBOVJF4278_00733</name>
</gene>
<evidence type="ECO:0000256" key="3">
    <source>
        <dbReference type="RuleBase" id="RU362026"/>
    </source>
</evidence>
<dbReference type="REBASE" id="498306">
    <property type="entry name" value="M2.Mbo222ORF3390P"/>
</dbReference>
<reference evidence="5" key="3">
    <citation type="submission" date="2021-04" db="EMBL/GenBank/DDBJ databases">
        <authorList>
            <person name="Vereecke N."/>
            <person name="Bokma J."/>
        </authorList>
    </citation>
    <scope>NUCLEOTIDE SEQUENCE</scope>
    <source>
        <strain evidence="5">Mb222</strain>
    </source>
</reference>
<keyword evidence="2 6" id="KW-0808">Transferase</keyword>
<evidence type="ECO:0000313" key="8">
    <source>
        <dbReference type="Proteomes" id="UP000596039"/>
    </source>
</evidence>
<dbReference type="InterPro" id="IPR001091">
    <property type="entry name" value="RM_Methyltransferase"/>
</dbReference>
<dbReference type="GO" id="GO:0032259">
    <property type="term" value="P:methylation"/>
    <property type="evidence" value="ECO:0007669"/>
    <property type="project" value="UniProtKB-KW"/>
</dbReference>
<dbReference type="Gene3D" id="3.40.50.150">
    <property type="entry name" value="Vaccinia Virus protein VP39"/>
    <property type="match status" value="1"/>
</dbReference>
<dbReference type="REBASE" id="498350">
    <property type="entry name" value="M.Mbo237ORF3535P"/>
</dbReference>
<dbReference type="Pfam" id="PF01555">
    <property type="entry name" value="N6_N4_Mtase"/>
    <property type="match status" value="1"/>
</dbReference>
<dbReference type="GO" id="GO:0003677">
    <property type="term" value="F:DNA binding"/>
    <property type="evidence" value="ECO:0007669"/>
    <property type="project" value="InterPro"/>
</dbReference>
<dbReference type="GeneID" id="93530672"/>
<dbReference type="EMBL" id="CP058496">
    <property type="protein sequence ID" value="QQH50073.1"/>
    <property type="molecule type" value="Genomic_DNA"/>
</dbReference>
<protein>
    <recommendedName>
        <fullName evidence="3">Methyltransferase</fullName>
        <ecNumber evidence="3">2.1.1.-</ecNumber>
    </recommendedName>
</protein>
<comment type="similarity">
    <text evidence="3">Belongs to the N(4)/N(6)-methyltransferase family.</text>
</comment>